<dbReference type="RefSeq" id="WP_160211025.1">
    <property type="nucleotide sequence ID" value="NZ_QXWZ01000046.1"/>
</dbReference>
<evidence type="ECO:0000313" key="2">
    <source>
        <dbReference type="Proteomes" id="UP000446348"/>
    </source>
</evidence>
<name>A0A845RRU3_9FIRM</name>
<accession>A0A845RRU3</accession>
<sequence length="313" mass="34864">MANVFEYAGVFQNELDKAAVEQATSGWMELNDKLVRYDGGSEVKIPSMDMDGLADYDRDKGFVEGSVNLKWETRSMTQDRGRQFTFDENEVNETNFVVTAARVMGEFQRTKVVPEIDAYRYSKLASLCAAKERAGYGYTPTEADILQKLYYDIAAVQDAVGDETPLVITMSRPVAAVFDMSSTLSKSLSVMDFKQGGVTVKVKSLNGEHPILRVGSGRMKTSYKFNDGSTSGQEKGGFEAAEDAQDINWIICPRTAPIAVSRTDKVRIFDPETFQKKRAWATDYRKYHDLWVPDNKLAAMWVNIKQAKAGAGG</sequence>
<dbReference type="EMBL" id="QXWZ01000046">
    <property type="protein sequence ID" value="NBI80342.1"/>
    <property type="molecule type" value="Genomic_DNA"/>
</dbReference>
<dbReference type="AlphaFoldDB" id="A0A845RRU3"/>
<organism evidence="1 2">
    <name type="scientific">Anaerotruncus colihominis</name>
    <dbReference type="NCBI Taxonomy" id="169435"/>
    <lineage>
        <taxon>Bacteria</taxon>
        <taxon>Bacillati</taxon>
        <taxon>Bacillota</taxon>
        <taxon>Clostridia</taxon>
        <taxon>Eubacteriales</taxon>
        <taxon>Oscillospiraceae</taxon>
        <taxon>Anaerotruncus</taxon>
    </lineage>
</organism>
<dbReference type="Proteomes" id="UP000446348">
    <property type="component" value="Unassembled WGS sequence"/>
</dbReference>
<evidence type="ECO:0008006" key="3">
    <source>
        <dbReference type="Google" id="ProtNLM"/>
    </source>
</evidence>
<protein>
    <recommendedName>
        <fullName evidence="3">Capsid protein</fullName>
    </recommendedName>
</protein>
<reference evidence="1 2" key="1">
    <citation type="submission" date="2018-08" db="EMBL/GenBank/DDBJ databases">
        <title>Murine metabolic-syndrome-specific gut microbial biobank.</title>
        <authorList>
            <person name="Liu C."/>
        </authorList>
    </citation>
    <scope>NUCLEOTIDE SEQUENCE [LARGE SCALE GENOMIC DNA]</scope>
    <source>
        <strain evidence="1 2">X69</strain>
    </source>
</reference>
<dbReference type="OrthoDB" id="9770443at2"/>
<evidence type="ECO:0000313" key="1">
    <source>
        <dbReference type="EMBL" id="NBI80342.1"/>
    </source>
</evidence>
<proteinExistence type="predicted"/>
<gene>
    <name evidence="1" type="ORF">D3Z39_16050</name>
</gene>
<comment type="caution">
    <text evidence="1">The sequence shown here is derived from an EMBL/GenBank/DDBJ whole genome shotgun (WGS) entry which is preliminary data.</text>
</comment>